<evidence type="ECO:0000313" key="9">
    <source>
        <dbReference type="Proteomes" id="UP000679848"/>
    </source>
</evidence>
<comment type="similarity">
    <text evidence="1 5">Belongs to the MreC family.</text>
</comment>
<organism evidence="8 9">
    <name type="scientific">Pusillibacter faecalis</name>
    <dbReference type="NCBI Taxonomy" id="2714358"/>
    <lineage>
        <taxon>Bacteria</taxon>
        <taxon>Bacillati</taxon>
        <taxon>Bacillota</taxon>
        <taxon>Clostridia</taxon>
        <taxon>Eubacteriales</taxon>
        <taxon>Oscillospiraceae</taxon>
        <taxon>Pusillibacter</taxon>
    </lineage>
</organism>
<dbReference type="InterPro" id="IPR007221">
    <property type="entry name" value="MreC"/>
</dbReference>
<evidence type="ECO:0000259" key="7">
    <source>
        <dbReference type="Pfam" id="PF04085"/>
    </source>
</evidence>
<dbReference type="NCBIfam" id="TIGR00219">
    <property type="entry name" value="mreC"/>
    <property type="match status" value="1"/>
</dbReference>
<keyword evidence="9" id="KW-1185">Reference proteome</keyword>
<feature type="coiled-coil region" evidence="6">
    <location>
        <begin position="61"/>
        <end position="102"/>
    </location>
</feature>
<reference evidence="8" key="1">
    <citation type="submission" date="2020-09" db="EMBL/GenBank/DDBJ databases">
        <title>New species isolated from human feces.</title>
        <authorList>
            <person name="Kitahara M."/>
            <person name="Shigeno Y."/>
            <person name="Shime M."/>
            <person name="Matsumoto Y."/>
            <person name="Nakamura S."/>
            <person name="Motooka D."/>
            <person name="Fukuoka S."/>
            <person name="Nishikawa H."/>
            <person name="Benno Y."/>
        </authorList>
    </citation>
    <scope>NUCLEOTIDE SEQUENCE</scope>
    <source>
        <strain evidence="8">MM59</strain>
    </source>
</reference>
<feature type="domain" description="Rod shape-determining protein MreC beta-barrel core" evidence="7">
    <location>
        <begin position="127"/>
        <end position="274"/>
    </location>
</feature>
<dbReference type="PANTHER" id="PTHR34138:SF1">
    <property type="entry name" value="CELL SHAPE-DETERMINING PROTEIN MREC"/>
    <property type="match status" value="1"/>
</dbReference>
<dbReference type="InterPro" id="IPR055342">
    <property type="entry name" value="MreC_beta-barrel_core"/>
</dbReference>
<evidence type="ECO:0000256" key="5">
    <source>
        <dbReference type="PIRNR" id="PIRNR038471"/>
    </source>
</evidence>
<dbReference type="InterPro" id="IPR042175">
    <property type="entry name" value="Cell/Rod_MreC_2"/>
</dbReference>
<name>A0A810QE21_9FIRM</name>
<dbReference type="Gene3D" id="2.40.10.350">
    <property type="entry name" value="Rod shape-determining protein MreC, domain 2"/>
    <property type="match status" value="1"/>
</dbReference>
<dbReference type="KEGG" id="pfaa:MM59RIKEN_14350"/>
<dbReference type="AlphaFoldDB" id="A0A810QE21"/>
<protein>
    <recommendedName>
        <fullName evidence="2 5">Cell shape-determining protein MreC</fullName>
    </recommendedName>
    <alternativeName>
        <fullName evidence="4 5">Cell shape protein MreC</fullName>
    </alternativeName>
</protein>
<evidence type="ECO:0000256" key="6">
    <source>
        <dbReference type="SAM" id="Coils"/>
    </source>
</evidence>
<evidence type="ECO:0000256" key="2">
    <source>
        <dbReference type="ARBA" id="ARBA00013855"/>
    </source>
</evidence>
<dbReference type="GO" id="GO:0005886">
    <property type="term" value="C:plasma membrane"/>
    <property type="evidence" value="ECO:0007669"/>
    <property type="project" value="TreeGrafter"/>
</dbReference>
<dbReference type="Gene3D" id="2.40.10.340">
    <property type="entry name" value="Rod shape-determining protein MreC, domain 1"/>
    <property type="match status" value="1"/>
</dbReference>
<evidence type="ECO:0000256" key="4">
    <source>
        <dbReference type="ARBA" id="ARBA00032089"/>
    </source>
</evidence>
<dbReference type="PANTHER" id="PTHR34138">
    <property type="entry name" value="CELL SHAPE-DETERMINING PROTEIN MREC"/>
    <property type="match status" value="1"/>
</dbReference>
<dbReference type="PIRSF" id="PIRSF038471">
    <property type="entry name" value="MreC"/>
    <property type="match status" value="1"/>
</dbReference>
<dbReference type="GO" id="GO:0008360">
    <property type="term" value="P:regulation of cell shape"/>
    <property type="evidence" value="ECO:0007669"/>
    <property type="project" value="UniProtKB-KW"/>
</dbReference>
<dbReference type="Proteomes" id="UP000679848">
    <property type="component" value="Chromosome"/>
</dbReference>
<proteinExistence type="inferred from homology"/>
<dbReference type="Pfam" id="PF04085">
    <property type="entry name" value="MreC"/>
    <property type="match status" value="1"/>
</dbReference>
<evidence type="ECO:0000313" key="8">
    <source>
        <dbReference type="EMBL" id="BCK84116.1"/>
    </source>
</evidence>
<dbReference type="InterPro" id="IPR042177">
    <property type="entry name" value="Cell/Rod_1"/>
</dbReference>
<evidence type="ECO:0000256" key="1">
    <source>
        <dbReference type="ARBA" id="ARBA00009369"/>
    </source>
</evidence>
<keyword evidence="3 5" id="KW-0133">Cell shape</keyword>
<sequence>MKNFLKNNGLWVLFAAAVIAVALALMSVFSNTSSPLTNLANTIASPFRSAYTAVAEWFNDKQKYYQDYTGLEEENARLRQQIASMEAEIRQARDDSAENERLKELLGLQEERSDLTEDIVLATITEHAVTNWAATLTISRGTNDGLEVGDCVIDETGALVGTISAVGTNWATILTLVDTDTSLGAQVFRTGDLGVAQGDFSLMGENRLRLDYLPADCDLLGGDLVVTSGLGGFFPAGLVIGSVEELQMDDSGASSYAILAPAVDFSSLQQVVVIRSFDASN</sequence>
<accession>A0A810QE21</accession>
<dbReference type="RefSeq" id="WP_213543003.1">
    <property type="nucleotide sequence ID" value="NZ_AP023420.1"/>
</dbReference>
<gene>
    <name evidence="8" type="ORF">MM59RIKEN_14350</name>
</gene>
<evidence type="ECO:0000256" key="3">
    <source>
        <dbReference type="ARBA" id="ARBA00022960"/>
    </source>
</evidence>
<dbReference type="EMBL" id="AP023420">
    <property type="protein sequence ID" value="BCK84116.1"/>
    <property type="molecule type" value="Genomic_DNA"/>
</dbReference>
<comment type="function">
    <text evidence="5">Involved in formation and maintenance of cell shape.</text>
</comment>
<keyword evidence="6" id="KW-0175">Coiled coil</keyword>